<accession>A0ABY6K4R7</accession>
<proteinExistence type="predicted"/>
<organism evidence="7 8">
    <name type="scientific">Cordylochernes scorpioides</name>
    <dbReference type="NCBI Taxonomy" id="51811"/>
    <lineage>
        <taxon>Eukaryota</taxon>
        <taxon>Metazoa</taxon>
        <taxon>Ecdysozoa</taxon>
        <taxon>Arthropoda</taxon>
        <taxon>Chelicerata</taxon>
        <taxon>Arachnida</taxon>
        <taxon>Pseudoscorpiones</taxon>
        <taxon>Cheliferoidea</taxon>
        <taxon>Chernetidae</taxon>
        <taxon>Cordylochernes</taxon>
    </lineage>
</organism>
<evidence type="ECO:0000256" key="5">
    <source>
        <dbReference type="PROSITE-ProRule" id="PRU00076"/>
    </source>
</evidence>
<dbReference type="Gene3D" id="2.10.25.10">
    <property type="entry name" value="Laminin"/>
    <property type="match status" value="2"/>
</dbReference>
<evidence type="ECO:0000313" key="8">
    <source>
        <dbReference type="Proteomes" id="UP001235939"/>
    </source>
</evidence>
<dbReference type="InterPro" id="IPR000742">
    <property type="entry name" value="EGF"/>
</dbReference>
<gene>
    <name evidence="7" type="ORF">LAZ67_2004327</name>
</gene>
<sequence>MPFNMGSFGRMFACHPGVPDAVTDVDECILMPNLCQNGRCINTQGSYRCVCNRGYKPDDSNTHCYEASTLNHCDADIDECSTGQNHCQQTCVNTPGSYKCSCSTGFNLVGTICVGASKGF</sequence>
<keyword evidence="2" id="KW-0732">Signal</keyword>
<keyword evidence="1 5" id="KW-0245">EGF-like domain</keyword>
<reference evidence="7 8" key="1">
    <citation type="submission" date="2022-01" db="EMBL/GenBank/DDBJ databases">
        <title>A chromosomal length assembly of Cordylochernes scorpioides.</title>
        <authorList>
            <person name="Zeh D."/>
            <person name="Zeh J."/>
        </authorList>
    </citation>
    <scope>NUCLEOTIDE SEQUENCE [LARGE SCALE GENOMIC DNA]</scope>
    <source>
        <strain evidence="7">IN4F17</strain>
        <tissue evidence="7">Whole Body</tissue>
    </source>
</reference>
<comment type="caution">
    <text evidence="5">Lacks conserved residue(s) required for the propagation of feature annotation.</text>
</comment>
<dbReference type="InterPro" id="IPR018097">
    <property type="entry name" value="EGF_Ca-bd_CS"/>
</dbReference>
<dbReference type="CDD" id="cd00054">
    <property type="entry name" value="EGF_CA"/>
    <property type="match status" value="1"/>
</dbReference>
<dbReference type="PROSITE" id="PS01186">
    <property type="entry name" value="EGF_2"/>
    <property type="match status" value="1"/>
</dbReference>
<keyword evidence="4" id="KW-1015">Disulfide bond</keyword>
<feature type="domain" description="EGF-like" evidence="6">
    <location>
        <begin position="24"/>
        <end position="61"/>
    </location>
</feature>
<dbReference type="PROSITE" id="PS01187">
    <property type="entry name" value="EGF_CA"/>
    <property type="match status" value="1"/>
</dbReference>
<evidence type="ECO:0000256" key="4">
    <source>
        <dbReference type="ARBA" id="ARBA00023157"/>
    </source>
</evidence>
<dbReference type="SMART" id="SM00179">
    <property type="entry name" value="EGF_CA"/>
    <property type="match status" value="2"/>
</dbReference>
<evidence type="ECO:0000256" key="2">
    <source>
        <dbReference type="ARBA" id="ARBA00022729"/>
    </source>
</evidence>
<dbReference type="SMART" id="SM00181">
    <property type="entry name" value="EGF"/>
    <property type="match status" value="2"/>
</dbReference>
<dbReference type="PANTHER" id="PTHR24034:SF209">
    <property type="entry name" value="EGF-LIKE DOMAIN-CONTAINING PROTEIN"/>
    <property type="match status" value="1"/>
</dbReference>
<evidence type="ECO:0000256" key="3">
    <source>
        <dbReference type="ARBA" id="ARBA00022737"/>
    </source>
</evidence>
<dbReference type="InterPro" id="IPR001881">
    <property type="entry name" value="EGF-like_Ca-bd_dom"/>
</dbReference>
<dbReference type="PROSITE" id="PS50026">
    <property type="entry name" value="EGF_3"/>
    <property type="match status" value="2"/>
</dbReference>
<evidence type="ECO:0000259" key="6">
    <source>
        <dbReference type="PROSITE" id="PS50026"/>
    </source>
</evidence>
<feature type="domain" description="EGF-like" evidence="6">
    <location>
        <begin position="76"/>
        <end position="114"/>
    </location>
</feature>
<dbReference type="InterPro" id="IPR000152">
    <property type="entry name" value="EGF-type_Asp/Asn_hydroxyl_site"/>
</dbReference>
<dbReference type="InterPro" id="IPR049883">
    <property type="entry name" value="NOTCH1_EGF-like"/>
</dbReference>
<protein>
    <submittedName>
        <fullName evidence="7">FBN1</fullName>
    </submittedName>
</protein>
<dbReference type="PANTHER" id="PTHR24034">
    <property type="entry name" value="EGF-LIKE DOMAIN-CONTAINING PROTEIN"/>
    <property type="match status" value="1"/>
</dbReference>
<name>A0ABY6K4R7_9ARAC</name>
<dbReference type="EMBL" id="CP092864">
    <property type="protein sequence ID" value="UYV63503.1"/>
    <property type="molecule type" value="Genomic_DNA"/>
</dbReference>
<keyword evidence="8" id="KW-1185">Reference proteome</keyword>
<dbReference type="SUPFAM" id="SSF57196">
    <property type="entry name" value="EGF/Laminin"/>
    <property type="match status" value="2"/>
</dbReference>
<evidence type="ECO:0000256" key="1">
    <source>
        <dbReference type="ARBA" id="ARBA00022536"/>
    </source>
</evidence>
<dbReference type="PROSITE" id="PS00010">
    <property type="entry name" value="ASX_HYDROXYL"/>
    <property type="match status" value="2"/>
</dbReference>
<dbReference type="Proteomes" id="UP001235939">
    <property type="component" value="Chromosome 02"/>
</dbReference>
<evidence type="ECO:0000313" key="7">
    <source>
        <dbReference type="EMBL" id="UYV63503.1"/>
    </source>
</evidence>
<keyword evidence="3" id="KW-0677">Repeat</keyword>
<dbReference type="InterPro" id="IPR050751">
    <property type="entry name" value="ECM_structural_protein"/>
</dbReference>
<dbReference type="Pfam" id="PF07645">
    <property type="entry name" value="EGF_CA"/>
    <property type="match status" value="2"/>
</dbReference>